<dbReference type="InterPro" id="IPR050222">
    <property type="entry name" value="MATE_MdtK"/>
</dbReference>
<feature type="transmembrane region" description="Helical" evidence="10">
    <location>
        <begin position="353"/>
        <end position="379"/>
    </location>
</feature>
<protein>
    <recommendedName>
        <fullName evidence="9">Multidrug-efflux transporter</fullName>
    </recommendedName>
</protein>
<organism evidence="11 12">
    <name type="scientific">Thiospirochaeta perfilievii</name>
    <dbReference type="NCBI Taxonomy" id="252967"/>
    <lineage>
        <taxon>Bacteria</taxon>
        <taxon>Pseudomonadati</taxon>
        <taxon>Spirochaetota</taxon>
        <taxon>Spirochaetia</taxon>
        <taxon>Spirochaetales</taxon>
        <taxon>Spirochaetaceae</taxon>
        <taxon>Thiospirochaeta</taxon>
    </lineage>
</organism>
<dbReference type="Proteomes" id="UP000323824">
    <property type="component" value="Chromosome"/>
</dbReference>
<dbReference type="CDD" id="cd13137">
    <property type="entry name" value="MATE_NorM_like"/>
    <property type="match status" value="1"/>
</dbReference>
<dbReference type="GO" id="GO:0015297">
    <property type="term" value="F:antiporter activity"/>
    <property type="evidence" value="ECO:0007669"/>
    <property type="project" value="UniProtKB-KW"/>
</dbReference>
<dbReference type="GO" id="GO:0005886">
    <property type="term" value="C:plasma membrane"/>
    <property type="evidence" value="ECO:0007669"/>
    <property type="project" value="UniProtKB-SubCell"/>
</dbReference>
<dbReference type="InterPro" id="IPR002528">
    <property type="entry name" value="MATE_fam"/>
</dbReference>
<feature type="transmembrane region" description="Helical" evidence="10">
    <location>
        <begin position="391"/>
        <end position="415"/>
    </location>
</feature>
<keyword evidence="8 10" id="KW-0472">Membrane</keyword>
<accession>A0A5C1Q531</accession>
<feature type="transmembrane region" description="Helical" evidence="10">
    <location>
        <begin position="196"/>
        <end position="222"/>
    </location>
</feature>
<evidence type="ECO:0000256" key="1">
    <source>
        <dbReference type="ARBA" id="ARBA00004651"/>
    </source>
</evidence>
<dbReference type="InterPro" id="IPR048279">
    <property type="entry name" value="MdtK-like"/>
</dbReference>
<dbReference type="OrthoDB" id="9806302at2"/>
<evidence type="ECO:0000256" key="2">
    <source>
        <dbReference type="ARBA" id="ARBA00022448"/>
    </source>
</evidence>
<evidence type="ECO:0000256" key="5">
    <source>
        <dbReference type="ARBA" id="ARBA00022692"/>
    </source>
</evidence>
<keyword evidence="7" id="KW-0406">Ion transport</keyword>
<dbReference type="NCBIfam" id="TIGR00797">
    <property type="entry name" value="matE"/>
    <property type="match status" value="1"/>
</dbReference>
<dbReference type="EMBL" id="CP035807">
    <property type="protein sequence ID" value="QEN03173.1"/>
    <property type="molecule type" value="Genomic_DNA"/>
</dbReference>
<feature type="transmembrane region" description="Helical" evidence="10">
    <location>
        <begin position="421"/>
        <end position="439"/>
    </location>
</feature>
<evidence type="ECO:0000256" key="6">
    <source>
        <dbReference type="ARBA" id="ARBA00022989"/>
    </source>
</evidence>
<dbReference type="KEGG" id="sper:EW093_00130"/>
<feature type="transmembrane region" description="Helical" evidence="10">
    <location>
        <begin position="137"/>
        <end position="157"/>
    </location>
</feature>
<sequence length="450" mass="49745">MEKLKEYLLSKKTILIMILAMSLPAIIEMALNTMLGVADTIMLSRFIGKEALSSAGFANQIVFTLIFVFSSFNTGAVALISRSYGEKNFKRLKDVAVQNVTLNLFLGLIMTVIGLLFSKIIFGIYDVSERVYLDSVKYFEIILIGLLPMFLSFSFAATLRGSGNTKTPMIITCIANIINIIGNYVLILGIGPFPKLGIAGAAWATTGSRYIATFLYIYVLYFKDSKFRLKFRLLLNKDIIKPLWNISLPGAIEQALMQLSFVLLGVIVSKLDTVAEASFRILIQIESLSFMPAVGMSIATATLVGKSLGEKNSKKAVEIGYLSTLLGLIWAVIMASFFIIFPSSIIGIFSNEAIVITTGIPVMLFLAINQLGLNIQIVISGALRGAGDTKVVMLNTILRLWIIFVPSSFIFINIFNTGLVGIWYAEIISFIFFSTHLLLRFKSKKWIKEI</sequence>
<feature type="transmembrane region" description="Helical" evidence="10">
    <location>
        <begin position="243"/>
        <end position="268"/>
    </location>
</feature>
<keyword evidence="5 10" id="KW-0812">Transmembrane</keyword>
<evidence type="ECO:0000256" key="7">
    <source>
        <dbReference type="ARBA" id="ARBA00023065"/>
    </source>
</evidence>
<keyword evidence="6 10" id="KW-1133">Transmembrane helix</keyword>
<dbReference type="GO" id="GO:0006811">
    <property type="term" value="P:monoatomic ion transport"/>
    <property type="evidence" value="ECO:0007669"/>
    <property type="project" value="UniProtKB-KW"/>
</dbReference>
<proteinExistence type="predicted"/>
<feature type="transmembrane region" description="Helical" evidence="10">
    <location>
        <begin position="288"/>
        <end position="308"/>
    </location>
</feature>
<evidence type="ECO:0000256" key="9">
    <source>
        <dbReference type="ARBA" id="ARBA00031636"/>
    </source>
</evidence>
<reference evidence="11 12" key="1">
    <citation type="submission" date="2019-02" db="EMBL/GenBank/DDBJ databases">
        <authorList>
            <person name="Fomenkov A."/>
            <person name="Dubinina G."/>
            <person name="Grabovich M."/>
            <person name="Vincze T."/>
            <person name="Roberts R.J."/>
        </authorList>
    </citation>
    <scope>NUCLEOTIDE SEQUENCE [LARGE SCALE GENOMIC DNA]</scope>
    <source>
        <strain evidence="11 12">P</strain>
    </source>
</reference>
<dbReference type="PANTHER" id="PTHR43298">
    <property type="entry name" value="MULTIDRUG RESISTANCE PROTEIN NORM-RELATED"/>
    <property type="match status" value="1"/>
</dbReference>
<keyword evidence="12" id="KW-1185">Reference proteome</keyword>
<evidence type="ECO:0000256" key="8">
    <source>
        <dbReference type="ARBA" id="ARBA00023136"/>
    </source>
</evidence>
<reference evidence="11 12" key="2">
    <citation type="submission" date="2019-09" db="EMBL/GenBank/DDBJ databases">
        <title>Complete Genome Sequence and Methylome Analysis of free living Spirochaetas.</title>
        <authorList>
            <person name="Leshcheva N."/>
            <person name="Mikheeva N."/>
        </authorList>
    </citation>
    <scope>NUCLEOTIDE SEQUENCE [LARGE SCALE GENOMIC DNA]</scope>
    <source>
        <strain evidence="11 12">P</strain>
    </source>
</reference>
<comment type="subcellular location">
    <subcellularLocation>
        <location evidence="1">Cell membrane</location>
        <topology evidence="1">Multi-pass membrane protein</topology>
    </subcellularLocation>
</comment>
<dbReference type="AlphaFoldDB" id="A0A5C1Q531"/>
<dbReference type="PIRSF" id="PIRSF006603">
    <property type="entry name" value="DinF"/>
    <property type="match status" value="1"/>
</dbReference>
<evidence type="ECO:0000313" key="12">
    <source>
        <dbReference type="Proteomes" id="UP000323824"/>
    </source>
</evidence>
<keyword evidence="3" id="KW-0050">Antiport</keyword>
<feature type="transmembrane region" description="Helical" evidence="10">
    <location>
        <begin position="169"/>
        <end position="190"/>
    </location>
</feature>
<dbReference type="Pfam" id="PF01554">
    <property type="entry name" value="MatE"/>
    <property type="match status" value="2"/>
</dbReference>
<keyword evidence="4" id="KW-1003">Cell membrane</keyword>
<evidence type="ECO:0000256" key="10">
    <source>
        <dbReference type="SAM" id="Phobius"/>
    </source>
</evidence>
<evidence type="ECO:0000256" key="4">
    <source>
        <dbReference type="ARBA" id="ARBA00022475"/>
    </source>
</evidence>
<evidence type="ECO:0000256" key="3">
    <source>
        <dbReference type="ARBA" id="ARBA00022449"/>
    </source>
</evidence>
<dbReference type="RefSeq" id="WP_149566433.1">
    <property type="nucleotide sequence ID" value="NZ_CP035807.1"/>
</dbReference>
<dbReference type="PANTHER" id="PTHR43298:SF2">
    <property type="entry name" value="FMN_FAD EXPORTER YEEO-RELATED"/>
    <property type="match status" value="1"/>
</dbReference>
<dbReference type="GO" id="GO:0042910">
    <property type="term" value="F:xenobiotic transmembrane transporter activity"/>
    <property type="evidence" value="ECO:0007669"/>
    <property type="project" value="InterPro"/>
</dbReference>
<name>A0A5C1Q531_9SPIO</name>
<feature type="transmembrane region" description="Helical" evidence="10">
    <location>
        <begin position="102"/>
        <end position="125"/>
    </location>
</feature>
<feature type="transmembrane region" description="Helical" evidence="10">
    <location>
        <begin position="57"/>
        <end position="81"/>
    </location>
</feature>
<feature type="transmembrane region" description="Helical" evidence="10">
    <location>
        <begin position="12"/>
        <end position="37"/>
    </location>
</feature>
<evidence type="ECO:0000313" key="11">
    <source>
        <dbReference type="EMBL" id="QEN03173.1"/>
    </source>
</evidence>
<keyword evidence="2" id="KW-0813">Transport</keyword>
<feature type="transmembrane region" description="Helical" evidence="10">
    <location>
        <begin position="320"/>
        <end position="341"/>
    </location>
</feature>
<gene>
    <name evidence="11" type="ORF">EW093_00130</name>
</gene>